<evidence type="ECO:0000313" key="5">
    <source>
        <dbReference type="EMBL" id="KAG3203745.1"/>
    </source>
</evidence>
<dbReference type="EMBL" id="RCMV01002239">
    <property type="protein sequence ID" value="KAG3203745.1"/>
    <property type="molecule type" value="Genomic_DNA"/>
</dbReference>
<dbReference type="Proteomes" id="UP000697107">
    <property type="component" value="Unassembled WGS sequence"/>
</dbReference>
<dbReference type="Proteomes" id="UP000774804">
    <property type="component" value="Unassembled WGS sequence"/>
</dbReference>
<evidence type="ECO:0000313" key="4">
    <source>
        <dbReference type="EMBL" id="KAG2960979.1"/>
    </source>
</evidence>
<proteinExistence type="predicted"/>
<dbReference type="EMBL" id="RCMI01000198">
    <property type="protein sequence ID" value="KAG2926321.1"/>
    <property type="molecule type" value="Genomic_DNA"/>
</dbReference>
<dbReference type="Proteomes" id="UP000735874">
    <property type="component" value="Unassembled WGS sequence"/>
</dbReference>
<dbReference type="Proteomes" id="UP000760860">
    <property type="component" value="Unassembled WGS sequence"/>
</dbReference>
<dbReference type="EMBL" id="RCMG01000227">
    <property type="protein sequence ID" value="KAG2859137.1"/>
    <property type="molecule type" value="Genomic_DNA"/>
</dbReference>
<evidence type="ECO:0000313" key="1">
    <source>
        <dbReference type="EMBL" id="KAG2859137.1"/>
    </source>
</evidence>
<name>A0A8T1ETZ5_9STRA</name>
<reference evidence="4" key="1">
    <citation type="submission" date="2018-10" db="EMBL/GenBank/DDBJ databases">
        <title>Effector identification in a new, highly contiguous assembly of the strawberry crown rot pathogen Phytophthora cactorum.</title>
        <authorList>
            <person name="Armitage A.D."/>
            <person name="Nellist C.F."/>
            <person name="Bates H."/>
            <person name="Vickerstaff R.J."/>
            <person name="Harrison R.J."/>
        </authorList>
    </citation>
    <scope>NUCLEOTIDE SEQUENCE</scope>
    <source>
        <strain evidence="1">15-7</strain>
        <strain evidence="3">4032</strain>
        <strain evidence="2">4040</strain>
        <strain evidence="4">P415</strain>
        <strain evidence="5">P421</strain>
    </source>
</reference>
<dbReference type="EMBL" id="RCML01001683">
    <property type="protein sequence ID" value="KAG2960979.1"/>
    <property type="molecule type" value="Genomic_DNA"/>
</dbReference>
<organism evidence="4 6">
    <name type="scientific">Phytophthora cactorum</name>
    <dbReference type="NCBI Taxonomy" id="29920"/>
    <lineage>
        <taxon>Eukaryota</taxon>
        <taxon>Sar</taxon>
        <taxon>Stramenopiles</taxon>
        <taxon>Oomycota</taxon>
        <taxon>Peronosporomycetes</taxon>
        <taxon>Peronosporales</taxon>
        <taxon>Peronosporaceae</taxon>
        <taxon>Phytophthora</taxon>
    </lineage>
</organism>
<evidence type="ECO:0000313" key="3">
    <source>
        <dbReference type="EMBL" id="KAG2926321.1"/>
    </source>
</evidence>
<dbReference type="Proteomes" id="UP000736787">
    <property type="component" value="Unassembled WGS sequence"/>
</dbReference>
<gene>
    <name evidence="1" type="ORF">PC113_g9214</name>
    <name evidence="3" type="ORF">PC115_g7961</name>
    <name evidence="2" type="ORF">PC117_g25225</name>
    <name evidence="4" type="ORF">PC118_g22212</name>
    <name evidence="5" type="ORF">PC129_g22763</name>
</gene>
<dbReference type="AlphaFoldDB" id="A0A8T1ETZ5"/>
<protein>
    <submittedName>
        <fullName evidence="4">Uncharacterized protein</fullName>
    </submittedName>
</protein>
<comment type="caution">
    <text evidence="4">The sequence shown here is derived from an EMBL/GenBank/DDBJ whole genome shotgun (WGS) entry which is preliminary data.</text>
</comment>
<sequence length="189" mass="20285">MEKSSAKPQRNWAELLPATSDATTYYEVSGHQNRQPQRNDDKCNVKRFVVSSVQVKSREGVCWGNDGVSPTNGADALTMEGDNVATTSYRRDGAIGSSNTPSAQGQSCVPETSADMQVRFTNLPSNTTCVLSVAVLATPVDRSSCSWIVSKCGQMNGSSKSVKSVQYDVTSKTCKQSGSYGERLAIARV</sequence>
<dbReference type="VEuPathDB" id="FungiDB:PC110_g22901"/>
<evidence type="ECO:0000313" key="6">
    <source>
        <dbReference type="Proteomes" id="UP000697107"/>
    </source>
</evidence>
<evidence type="ECO:0000313" key="2">
    <source>
        <dbReference type="EMBL" id="KAG2887204.1"/>
    </source>
</evidence>
<accession>A0A8T1ETZ5</accession>
<dbReference type="EMBL" id="RCMK01001895">
    <property type="protein sequence ID" value="KAG2887204.1"/>
    <property type="molecule type" value="Genomic_DNA"/>
</dbReference>